<reference evidence="1" key="1">
    <citation type="submission" date="2013-08" db="EMBL/GenBank/DDBJ databases">
        <authorList>
            <person name="Mendez C."/>
            <person name="Richter M."/>
            <person name="Ferrer M."/>
            <person name="Sanchez J."/>
        </authorList>
    </citation>
    <scope>NUCLEOTIDE SEQUENCE</scope>
</reference>
<organism evidence="1">
    <name type="scientific">mine drainage metagenome</name>
    <dbReference type="NCBI Taxonomy" id="410659"/>
    <lineage>
        <taxon>unclassified sequences</taxon>
        <taxon>metagenomes</taxon>
        <taxon>ecological metagenomes</taxon>
    </lineage>
</organism>
<feature type="non-terminal residue" evidence="1">
    <location>
        <position position="124"/>
    </location>
</feature>
<dbReference type="EMBL" id="AUZY01011200">
    <property type="protein sequence ID" value="EQD35715.1"/>
    <property type="molecule type" value="Genomic_DNA"/>
</dbReference>
<accession>T1A1L2</accession>
<dbReference type="AlphaFoldDB" id="T1A1L2"/>
<comment type="caution">
    <text evidence="1">The sequence shown here is derived from an EMBL/GenBank/DDBJ whole genome shotgun (WGS) entry which is preliminary data.</text>
</comment>
<proteinExistence type="predicted"/>
<protein>
    <submittedName>
        <fullName evidence="1">Secreted protein</fullName>
    </submittedName>
</protein>
<gene>
    <name evidence="1" type="ORF">B1B_16801</name>
</gene>
<sequence>MEQCDLGATGGILTRRWPWLGALAALLLLSPAAAQAAAAFARIADGILVTPTAGVARRVRLEVLAPQIVHVTAFPGRQLKLPKSLMAVRAGSADVPFTVRQTSTMVTLATSDLTVQVRLANGQV</sequence>
<name>T1A1L2_9ZZZZ</name>
<evidence type="ECO:0000313" key="1">
    <source>
        <dbReference type="EMBL" id="EQD35715.1"/>
    </source>
</evidence>
<dbReference type="Gene3D" id="2.60.40.1760">
    <property type="entry name" value="glycosyl hydrolase (family 31)"/>
    <property type="match status" value="1"/>
</dbReference>
<reference evidence="1" key="2">
    <citation type="journal article" date="2014" name="ISME J.">
        <title>Microbial stratification in low pH oxic and suboxic macroscopic growths along an acid mine drainage.</title>
        <authorList>
            <person name="Mendez-Garcia C."/>
            <person name="Mesa V."/>
            <person name="Sprenger R.R."/>
            <person name="Richter M."/>
            <person name="Diez M.S."/>
            <person name="Solano J."/>
            <person name="Bargiela R."/>
            <person name="Golyshina O.V."/>
            <person name="Manteca A."/>
            <person name="Ramos J.L."/>
            <person name="Gallego J.R."/>
            <person name="Llorente I."/>
            <person name="Martins Dos Santos V.A."/>
            <person name="Jensen O.N."/>
            <person name="Pelaez A.I."/>
            <person name="Sanchez J."/>
            <person name="Ferrer M."/>
        </authorList>
    </citation>
    <scope>NUCLEOTIDE SEQUENCE</scope>
</reference>